<dbReference type="STRING" id="337097.BHF71_03935"/>
<dbReference type="OrthoDB" id="2417886at2"/>
<dbReference type="EMBL" id="MIJF01000067">
    <property type="protein sequence ID" value="OEF97293.1"/>
    <property type="molecule type" value="Genomic_DNA"/>
</dbReference>
<protein>
    <recommendedName>
        <fullName evidence="3">Heptaprenyl diphosphate synthase</fullName>
    </recommendedName>
</protein>
<evidence type="ECO:0000313" key="2">
    <source>
        <dbReference type="Proteomes" id="UP000243739"/>
    </source>
</evidence>
<accession>A0A1D2YSN6</accession>
<sequence>MRKTHSSFNLEMEEIISEIANLSKNIYIEKYVEIPEVSVVRIQLLNLFLYHASIPHATRKNYCITSGLVQMGLDLHESITNQKEFNEKWIRNRQLSILAGDYYSSKYYYILSKANLIDGVKKLAYGISNINIAKMKLYNLNNGKGFNSIDQILELVKVRETSLYTQFLDEIQSVKLRSFWQYVIENTILLSYILDELQIQQVSKNHLSYQIVNFYTNRDEKRDILELDNLTEFNVKLHNLYHKYNIRKKIEELIQKLYDGLKIKIEELDDLVIKSELRYILNRYSNSFQLVNFVKEF</sequence>
<name>A0A1D2YSN6_9BACI</name>
<dbReference type="RefSeq" id="WP_069657506.1">
    <property type="nucleotide sequence ID" value="NZ_MIJF01000067.1"/>
</dbReference>
<gene>
    <name evidence="1" type="ORF">BHF71_03935</name>
</gene>
<reference evidence="1 2" key="1">
    <citation type="submission" date="2016-09" db="EMBL/GenBank/DDBJ databases">
        <title>Draft genome sequence for the type strain of Vulcanibacillus modesticaldus BR, a strictly anaerobic, moderately thermophilic, and nitrate-reducing bacterium from deep sea-hydrothermal vents of the Mid-Atlantic Ridge.</title>
        <authorList>
            <person name="Abin C.A."/>
            <person name="Hollibaugh J.T."/>
        </authorList>
    </citation>
    <scope>NUCLEOTIDE SEQUENCE [LARGE SCALE GENOMIC DNA]</scope>
    <source>
        <strain evidence="1 2">BR</strain>
    </source>
</reference>
<dbReference type="GO" id="GO:0009234">
    <property type="term" value="P:menaquinone biosynthetic process"/>
    <property type="evidence" value="ECO:0007669"/>
    <property type="project" value="InterPro"/>
</dbReference>
<comment type="caution">
    <text evidence="1">The sequence shown here is derived from an EMBL/GenBank/DDBJ whole genome shotgun (WGS) entry which is preliminary data.</text>
</comment>
<evidence type="ECO:0000313" key="1">
    <source>
        <dbReference type="EMBL" id="OEF97293.1"/>
    </source>
</evidence>
<evidence type="ECO:0008006" key="3">
    <source>
        <dbReference type="Google" id="ProtNLM"/>
    </source>
</evidence>
<keyword evidence="2" id="KW-1185">Reference proteome</keyword>
<dbReference type="Gene3D" id="1.20.120.1450">
    <property type="match status" value="1"/>
</dbReference>
<dbReference type="InterPro" id="IPR009920">
    <property type="entry name" value="HEPPP_synth_su1"/>
</dbReference>
<dbReference type="AlphaFoldDB" id="A0A1D2YSN6"/>
<dbReference type="Pfam" id="PF07307">
    <property type="entry name" value="HEPPP_synt_1"/>
    <property type="match status" value="1"/>
</dbReference>
<proteinExistence type="predicted"/>
<dbReference type="Proteomes" id="UP000243739">
    <property type="component" value="Unassembled WGS sequence"/>
</dbReference>
<organism evidence="1 2">
    <name type="scientific">Vulcanibacillus modesticaldus</name>
    <dbReference type="NCBI Taxonomy" id="337097"/>
    <lineage>
        <taxon>Bacteria</taxon>
        <taxon>Bacillati</taxon>
        <taxon>Bacillota</taxon>
        <taxon>Bacilli</taxon>
        <taxon>Bacillales</taxon>
        <taxon>Bacillaceae</taxon>
        <taxon>Vulcanibacillus</taxon>
    </lineage>
</organism>